<feature type="region of interest" description="Disordered" evidence="1">
    <location>
        <begin position="1"/>
        <end position="25"/>
    </location>
</feature>
<sequence length="71" mass="7953">METQNSTIPAQTAPTGDAQMSEQERMEVAMKQAGMDPNDLKKTIAKNMATNMAKSTAKNWMRSLLSRFLKF</sequence>
<organism evidence="2 3">
    <name type="scientific">Candidatus Magasanikbacteria bacterium CG10_big_fil_rev_8_21_14_0_10_42_10</name>
    <dbReference type="NCBI Taxonomy" id="1974649"/>
    <lineage>
        <taxon>Bacteria</taxon>
        <taxon>Candidatus Magasanikiibacteriota</taxon>
    </lineage>
</organism>
<dbReference type="Proteomes" id="UP000231530">
    <property type="component" value="Unassembled WGS sequence"/>
</dbReference>
<evidence type="ECO:0000256" key="1">
    <source>
        <dbReference type="SAM" id="MobiDB-lite"/>
    </source>
</evidence>
<accession>A0A2H0TVC4</accession>
<gene>
    <name evidence="2" type="ORF">COU32_04050</name>
</gene>
<evidence type="ECO:0000313" key="3">
    <source>
        <dbReference type="Proteomes" id="UP000231530"/>
    </source>
</evidence>
<dbReference type="AlphaFoldDB" id="A0A2H0TVC4"/>
<name>A0A2H0TVC4_9BACT</name>
<dbReference type="EMBL" id="PFBY01000042">
    <property type="protein sequence ID" value="PIR76100.1"/>
    <property type="molecule type" value="Genomic_DNA"/>
</dbReference>
<comment type="caution">
    <text evidence="2">The sequence shown here is derived from an EMBL/GenBank/DDBJ whole genome shotgun (WGS) entry which is preliminary data.</text>
</comment>
<feature type="compositionally biased region" description="Polar residues" evidence="1">
    <location>
        <begin position="1"/>
        <end position="21"/>
    </location>
</feature>
<evidence type="ECO:0000313" key="2">
    <source>
        <dbReference type="EMBL" id="PIR76100.1"/>
    </source>
</evidence>
<reference evidence="3" key="1">
    <citation type="submission" date="2017-09" db="EMBL/GenBank/DDBJ databases">
        <title>Depth-based differentiation of microbial function through sediment-hosted aquifers and enrichment of novel symbionts in the deep terrestrial subsurface.</title>
        <authorList>
            <person name="Probst A.J."/>
            <person name="Ladd B."/>
            <person name="Jarett J.K."/>
            <person name="Geller-Mcgrath D.E."/>
            <person name="Sieber C.M.K."/>
            <person name="Emerson J.B."/>
            <person name="Anantharaman K."/>
            <person name="Thomas B.C."/>
            <person name="Malmstrom R."/>
            <person name="Stieglmeier M."/>
            <person name="Klingl A."/>
            <person name="Woyke T."/>
            <person name="Ryan C.M."/>
            <person name="Banfield J.F."/>
        </authorList>
    </citation>
    <scope>NUCLEOTIDE SEQUENCE [LARGE SCALE GENOMIC DNA]</scope>
</reference>
<protein>
    <submittedName>
        <fullName evidence="2">Uncharacterized protein</fullName>
    </submittedName>
</protein>
<proteinExistence type="predicted"/>